<dbReference type="KEGG" id="clup:CLUP02_08955"/>
<name>A0A9Q8SU22_9PEZI</name>
<accession>A0A9Q8SU22</accession>
<dbReference type="EMBL" id="CP019476">
    <property type="protein sequence ID" value="UQC83460.1"/>
    <property type="molecule type" value="Genomic_DNA"/>
</dbReference>
<dbReference type="AlphaFoldDB" id="A0A9Q8SU22"/>
<dbReference type="GeneID" id="73342946"/>
<proteinExistence type="predicted"/>
<gene>
    <name evidence="1" type="ORF">CLUP02_08955</name>
</gene>
<reference evidence="1" key="1">
    <citation type="journal article" date="2021" name="Mol. Plant Microbe Interact.">
        <title>Complete Genome Sequence of the Plant-Pathogenic Fungus Colletotrichum lupini.</title>
        <authorList>
            <person name="Baroncelli R."/>
            <person name="Pensec F."/>
            <person name="Da Lio D."/>
            <person name="Boufleur T."/>
            <person name="Vicente I."/>
            <person name="Sarrocco S."/>
            <person name="Picot A."/>
            <person name="Baraldi E."/>
            <person name="Sukno S."/>
            <person name="Thon M."/>
            <person name="Le Floch G."/>
        </authorList>
    </citation>
    <scope>NUCLEOTIDE SEQUENCE</scope>
    <source>
        <strain evidence="1">IMI 504893</strain>
    </source>
</reference>
<organism evidence="1 2">
    <name type="scientific">Colletotrichum lupini</name>
    <dbReference type="NCBI Taxonomy" id="145971"/>
    <lineage>
        <taxon>Eukaryota</taxon>
        <taxon>Fungi</taxon>
        <taxon>Dikarya</taxon>
        <taxon>Ascomycota</taxon>
        <taxon>Pezizomycotina</taxon>
        <taxon>Sordariomycetes</taxon>
        <taxon>Hypocreomycetidae</taxon>
        <taxon>Glomerellales</taxon>
        <taxon>Glomerellaceae</taxon>
        <taxon>Colletotrichum</taxon>
        <taxon>Colletotrichum acutatum species complex</taxon>
    </lineage>
</organism>
<sequence>MREKANGFSRLSDAGAHFFDGIHLTDHQTDRQLLRREQRPIFCLRAVTCLITTNLQTCFHLMIPPKLGSLSLTSYHSDSWQQGLLQLSSQRLPFHPHGEWLHKLVTSFRSAAELPTQITVRGLSARLWTTGASATLHPIIAQTDHELDTRPRNKHAHAETKASNTTYKNKAHPLGLRRPYPPGQIPNGTTINGFNSNAQTHADRRGSFNNKYEDVLAAKNQYKSHVEQSNLAAEIWYLAKLETLSWAPIISTAHEMDCGMELNAPTPSEILKFPNFFLLDNIIHYGKRICIRLRARGTIIFVKARHMTMFG</sequence>
<evidence type="ECO:0000313" key="2">
    <source>
        <dbReference type="Proteomes" id="UP000830671"/>
    </source>
</evidence>
<evidence type="ECO:0000313" key="1">
    <source>
        <dbReference type="EMBL" id="UQC83460.1"/>
    </source>
</evidence>
<dbReference type="RefSeq" id="XP_049145079.1">
    <property type="nucleotide sequence ID" value="XM_049287936.1"/>
</dbReference>
<keyword evidence="2" id="KW-1185">Reference proteome</keyword>
<dbReference type="Proteomes" id="UP000830671">
    <property type="component" value="Chromosome 4"/>
</dbReference>
<protein>
    <submittedName>
        <fullName evidence="1">Uncharacterized protein</fullName>
    </submittedName>
</protein>